<evidence type="ECO:0000256" key="1">
    <source>
        <dbReference type="ARBA" id="ARBA00004123"/>
    </source>
</evidence>
<gene>
    <name evidence="13" type="primary">LOC104715828</name>
</gene>
<keyword evidence="12" id="KW-1185">Reference proteome</keyword>
<dbReference type="RefSeq" id="XP_010431502.1">
    <property type="nucleotide sequence ID" value="XM_010433200.1"/>
</dbReference>
<evidence type="ECO:0000313" key="13">
    <source>
        <dbReference type="RefSeq" id="XP_010431502.1"/>
    </source>
</evidence>
<protein>
    <submittedName>
        <fullName evidence="13">Abscisic acid receptor PYL3</fullName>
    </submittedName>
</protein>
<keyword evidence="10" id="KW-0650">Protein phosphatase inhibitor</keyword>
<evidence type="ECO:0000256" key="5">
    <source>
        <dbReference type="ARBA" id="ARBA00022475"/>
    </source>
</evidence>
<evidence type="ECO:0000256" key="11">
    <source>
        <dbReference type="SAM" id="MobiDB-lite"/>
    </source>
</evidence>
<keyword evidence="6" id="KW-0963">Cytoplasm</keyword>
<evidence type="ECO:0000256" key="10">
    <source>
        <dbReference type="ARBA" id="ARBA00023272"/>
    </source>
</evidence>
<evidence type="ECO:0000256" key="4">
    <source>
        <dbReference type="ARBA" id="ARBA00008594"/>
    </source>
</evidence>
<dbReference type="InterPro" id="IPR019587">
    <property type="entry name" value="Polyketide_cyclase/dehydratase"/>
</dbReference>
<keyword evidence="9" id="KW-0539">Nucleus</keyword>
<accession>A0ABM0TU74</accession>
<evidence type="ECO:0000256" key="2">
    <source>
        <dbReference type="ARBA" id="ARBA00004236"/>
    </source>
</evidence>
<keyword evidence="5" id="KW-0472">Membrane</keyword>
<dbReference type="Pfam" id="PF10604">
    <property type="entry name" value="Polyketide_cyc2"/>
    <property type="match status" value="1"/>
</dbReference>
<proteinExistence type="inferred from homology"/>
<dbReference type="InterPro" id="IPR023393">
    <property type="entry name" value="START-like_dom_sf"/>
</dbReference>
<feature type="compositionally biased region" description="Low complexity" evidence="11">
    <location>
        <begin position="13"/>
        <end position="24"/>
    </location>
</feature>
<dbReference type="GeneID" id="104715828"/>
<evidence type="ECO:0000256" key="6">
    <source>
        <dbReference type="ARBA" id="ARBA00022490"/>
    </source>
</evidence>
<reference evidence="13" key="2">
    <citation type="submission" date="2025-08" db="UniProtKB">
        <authorList>
            <consortium name="RefSeq"/>
        </authorList>
    </citation>
    <scope>IDENTIFICATION</scope>
    <source>
        <tissue evidence="13">Leaf</tissue>
    </source>
</reference>
<dbReference type="CDD" id="cd07821">
    <property type="entry name" value="PYR_PYL_RCAR_like"/>
    <property type="match status" value="1"/>
</dbReference>
<dbReference type="Gene3D" id="3.30.530.20">
    <property type="match status" value="1"/>
</dbReference>
<evidence type="ECO:0000313" key="12">
    <source>
        <dbReference type="Proteomes" id="UP000694864"/>
    </source>
</evidence>
<dbReference type="PANTHER" id="PTHR31213:SF69">
    <property type="entry name" value="ABSCISIC ACID RECEPTOR PYL3"/>
    <property type="match status" value="1"/>
</dbReference>
<feature type="region of interest" description="Disordered" evidence="11">
    <location>
        <begin position="1"/>
        <end position="27"/>
    </location>
</feature>
<dbReference type="PANTHER" id="PTHR31213">
    <property type="entry name" value="OS08G0374000 PROTEIN-RELATED"/>
    <property type="match status" value="1"/>
</dbReference>
<name>A0ABM0TU74_CAMSA</name>
<keyword evidence="8 13" id="KW-0675">Receptor</keyword>
<organism evidence="12 13">
    <name type="scientific">Camelina sativa</name>
    <name type="common">False flax</name>
    <name type="synonym">Myagrum sativum</name>
    <dbReference type="NCBI Taxonomy" id="90675"/>
    <lineage>
        <taxon>Eukaryota</taxon>
        <taxon>Viridiplantae</taxon>
        <taxon>Streptophyta</taxon>
        <taxon>Embryophyta</taxon>
        <taxon>Tracheophyta</taxon>
        <taxon>Spermatophyta</taxon>
        <taxon>Magnoliopsida</taxon>
        <taxon>eudicotyledons</taxon>
        <taxon>Gunneridae</taxon>
        <taxon>Pentapetalae</taxon>
        <taxon>rosids</taxon>
        <taxon>malvids</taxon>
        <taxon>Brassicales</taxon>
        <taxon>Brassicaceae</taxon>
        <taxon>Camelineae</taxon>
        <taxon>Camelina</taxon>
    </lineage>
</organism>
<keyword evidence="5" id="KW-1003">Cell membrane</keyword>
<dbReference type="InterPro" id="IPR050279">
    <property type="entry name" value="Plant_def-hormone_signal"/>
</dbReference>
<reference evidence="12" key="1">
    <citation type="journal article" date="2014" name="Nat. Commun.">
        <title>The emerging biofuel crop Camelina sativa retains a highly undifferentiated hexaploid genome structure.</title>
        <authorList>
            <person name="Kagale S."/>
            <person name="Koh C."/>
            <person name="Nixon J."/>
            <person name="Bollina V."/>
            <person name="Clarke W.E."/>
            <person name="Tuteja R."/>
            <person name="Spillane C."/>
            <person name="Robinson S.J."/>
            <person name="Links M.G."/>
            <person name="Clarke C."/>
            <person name="Higgins E.E."/>
            <person name="Huebert T."/>
            <person name="Sharpe A.G."/>
            <person name="Parkin I.A."/>
        </authorList>
    </citation>
    <scope>NUCLEOTIDE SEQUENCE [LARGE SCALE GENOMIC DNA]</scope>
    <source>
        <strain evidence="12">cv. DH55</strain>
    </source>
</reference>
<sequence>MNPNNLAPIHGPSSSSSTTTSSSSPYGLTKEEFSTLDSIIRTHHTFPRSPNTCTSLIAHRVDAPAHAIWRYVRDFANPNKYKHFIKSCTIRGNNGNEIKVGTIREVSVVSGLPASTSVEILEALDEAKRILSFRVLGGEHRLNNYRSVTSVNEFVVLEKEKKKRVYSVVLESYIVDIPKGNTEEDTRMFVDTVVKSNLQNLAAVSTASPMNDDETAICS</sequence>
<evidence type="ECO:0000256" key="7">
    <source>
        <dbReference type="ARBA" id="ARBA00022682"/>
    </source>
</evidence>
<keyword evidence="7" id="KW-0938">Abscisic acid signaling pathway</keyword>
<comment type="subcellular location">
    <subcellularLocation>
        <location evidence="2">Cell membrane</location>
    </subcellularLocation>
    <subcellularLocation>
        <location evidence="3">Cytoplasm</location>
    </subcellularLocation>
    <subcellularLocation>
        <location evidence="1">Nucleus</location>
    </subcellularLocation>
</comment>
<evidence type="ECO:0000256" key="8">
    <source>
        <dbReference type="ARBA" id="ARBA00023170"/>
    </source>
</evidence>
<evidence type="ECO:0000256" key="9">
    <source>
        <dbReference type="ARBA" id="ARBA00023242"/>
    </source>
</evidence>
<dbReference type="SUPFAM" id="SSF55961">
    <property type="entry name" value="Bet v1-like"/>
    <property type="match status" value="1"/>
</dbReference>
<dbReference type="Proteomes" id="UP000694864">
    <property type="component" value="Chromosome 9"/>
</dbReference>
<comment type="similarity">
    <text evidence="4">Belongs to the PYR/PYL/RCAR abscisic acid intracellular receptor family.</text>
</comment>
<evidence type="ECO:0000256" key="3">
    <source>
        <dbReference type="ARBA" id="ARBA00004496"/>
    </source>
</evidence>